<organism evidence="1 2">
    <name type="scientific">Candidatus Saccharicenans subterraneus</name>
    <dbReference type="NCBI Taxonomy" id="2508984"/>
    <lineage>
        <taxon>Bacteria</taxon>
        <taxon>Candidatus Aminicenantota</taxon>
        <taxon>Candidatus Aminicenantia</taxon>
        <taxon>Candidatus Aminicenantales</taxon>
        <taxon>Candidatus Saccharicenantaceae</taxon>
        <taxon>Candidatus Saccharicenans</taxon>
    </lineage>
</organism>
<dbReference type="InterPro" id="IPR011990">
    <property type="entry name" value="TPR-like_helical_dom_sf"/>
</dbReference>
<dbReference type="SUPFAM" id="SSF48452">
    <property type="entry name" value="TPR-like"/>
    <property type="match status" value="1"/>
</dbReference>
<protein>
    <recommendedName>
        <fullName evidence="3">Tetratricopeptide repeat protein</fullName>
    </recommendedName>
</protein>
<evidence type="ECO:0000313" key="2">
    <source>
        <dbReference type="Proteomes" id="UP000257323"/>
    </source>
</evidence>
<name>A0A3E2BQL2_9BACT</name>
<dbReference type="PROSITE" id="PS51257">
    <property type="entry name" value="PROKAR_LIPOPROTEIN"/>
    <property type="match status" value="1"/>
</dbReference>
<proteinExistence type="predicted"/>
<evidence type="ECO:0000313" key="1">
    <source>
        <dbReference type="EMBL" id="RFT17060.1"/>
    </source>
</evidence>
<dbReference type="Gene3D" id="1.25.40.10">
    <property type="entry name" value="Tetratricopeptide repeat domain"/>
    <property type="match status" value="1"/>
</dbReference>
<comment type="caution">
    <text evidence="1">The sequence shown here is derived from an EMBL/GenBank/DDBJ whole genome shotgun (WGS) entry which is preliminary data.</text>
</comment>
<reference evidence="1 2" key="1">
    <citation type="submission" date="2018-08" db="EMBL/GenBank/DDBJ databases">
        <title>Genome analysis of the thermophilic bacterium of the candidate phylum Aminicenantes from deep subsurface aquifer revealed its physiology and ecological role.</title>
        <authorList>
            <person name="Kadnikov V.V."/>
            <person name="Mardanov A.V."/>
            <person name="Beletsky A.V."/>
            <person name="Karnachuk O.V."/>
            <person name="Ravin N.V."/>
        </authorList>
    </citation>
    <scope>NUCLEOTIDE SEQUENCE [LARGE SCALE GENOMIC DNA]</scope>
    <source>
        <strain evidence="1">BY38</strain>
    </source>
</reference>
<gene>
    <name evidence="1" type="ORF">OP8BY_1002</name>
</gene>
<sequence length="286" mass="32199">MAPKGKKTALSKGILPGVVVVLILSLLFSGCASSLQKAKLHLAGAQDRERSFRTEEAVALYRKSLEEAEREIGKRPSAQAYMIKGLAEVKLARWPEASRSFSQAAALGDEKAESWAREVSLLGLAISLQEQGLAGPALRLYSVLSERGKFSPVVQAALGRLVDSQLELLPAQPEREREKIITKSIGIVEKALDSDPACGYYHYLLAQLLGHGGKYRESFEEAVMARELGLPKLELQRDNDNQIVFCYRRLRESLVGEEWAEFSRTYRLWINKWKWPDEETPDWKRR</sequence>
<evidence type="ECO:0008006" key="3">
    <source>
        <dbReference type="Google" id="ProtNLM"/>
    </source>
</evidence>
<accession>A0A3E2BQL2</accession>
<dbReference type="EMBL" id="QUAH01000001">
    <property type="protein sequence ID" value="RFT17060.1"/>
    <property type="molecule type" value="Genomic_DNA"/>
</dbReference>
<dbReference type="Proteomes" id="UP000257323">
    <property type="component" value="Unassembled WGS sequence"/>
</dbReference>
<dbReference type="AlphaFoldDB" id="A0A3E2BQL2"/>